<name>A0ABV0JIQ4_9CYAN</name>
<feature type="repeat" description="TPR" evidence="1">
    <location>
        <begin position="663"/>
        <end position="696"/>
    </location>
</feature>
<evidence type="ECO:0000313" key="5">
    <source>
        <dbReference type="Proteomes" id="UP001442494"/>
    </source>
</evidence>
<dbReference type="PANTHER" id="PTHR19959">
    <property type="entry name" value="KINESIN LIGHT CHAIN"/>
    <property type="match status" value="1"/>
</dbReference>
<dbReference type="InterPro" id="IPR027417">
    <property type="entry name" value="P-loop_NTPase"/>
</dbReference>
<dbReference type="PRINTS" id="PR00364">
    <property type="entry name" value="DISEASERSIST"/>
</dbReference>
<feature type="domain" description="MalT-like winged helix" evidence="3">
    <location>
        <begin position="258"/>
        <end position="334"/>
    </location>
</feature>
<accession>A0ABV0JIQ4</accession>
<dbReference type="Gene3D" id="3.40.50.300">
    <property type="entry name" value="P-loop containing nucleotide triphosphate hydrolases"/>
    <property type="match status" value="1"/>
</dbReference>
<dbReference type="EMBL" id="JAMPKK010000003">
    <property type="protein sequence ID" value="MEP0863329.1"/>
    <property type="molecule type" value="Genomic_DNA"/>
</dbReference>
<feature type="repeat" description="TPR" evidence="1">
    <location>
        <begin position="503"/>
        <end position="536"/>
    </location>
</feature>
<dbReference type="Pfam" id="PF25873">
    <property type="entry name" value="WHD_MalT"/>
    <property type="match status" value="1"/>
</dbReference>
<protein>
    <submittedName>
        <fullName evidence="4">Tetratricopeptide repeat protein</fullName>
    </submittedName>
</protein>
<dbReference type="Proteomes" id="UP001442494">
    <property type="component" value="Unassembled WGS sequence"/>
</dbReference>
<proteinExistence type="predicted"/>
<dbReference type="RefSeq" id="WP_190420479.1">
    <property type="nucleotide sequence ID" value="NZ_JAMPKK010000003.1"/>
</dbReference>
<dbReference type="PROSITE" id="PS50005">
    <property type="entry name" value="TPR"/>
    <property type="match status" value="9"/>
</dbReference>
<dbReference type="InterPro" id="IPR002182">
    <property type="entry name" value="NB-ARC"/>
</dbReference>
<evidence type="ECO:0000313" key="4">
    <source>
        <dbReference type="EMBL" id="MEP0863329.1"/>
    </source>
</evidence>
<feature type="repeat" description="TPR" evidence="1">
    <location>
        <begin position="423"/>
        <end position="456"/>
    </location>
</feature>
<feature type="repeat" description="TPR" evidence="1">
    <location>
        <begin position="703"/>
        <end position="736"/>
    </location>
</feature>
<dbReference type="InterPro" id="IPR011990">
    <property type="entry name" value="TPR-like_helical_dom_sf"/>
</dbReference>
<organism evidence="4 5">
    <name type="scientific">Funiculus sociatus GB2-A5</name>
    <dbReference type="NCBI Taxonomy" id="2933946"/>
    <lineage>
        <taxon>Bacteria</taxon>
        <taxon>Bacillati</taxon>
        <taxon>Cyanobacteriota</taxon>
        <taxon>Cyanophyceae</taxon>
        <taxon>Coleofasciculales</taxon>
        <taxon>Coleofasciculaceae</taxon>
        <taxon>Funiculus</taxon>
    </lineage>
</organism>
<reference evidence="4 5" key="1">
    <citation type="submission" date="2022-04" db="EMBL/GenBank/DDBJ databases">
        <title>Positive selection, recombination, and allopatry shape intraspecific diversity of widespread and dominant cyanobacteria.</title>
        <authorList>
            <person name="Wei J."/>
            <person name="Shu W."/>
            <person name="Hu C."/>
        </authorList>
    </citation>
    <scope>NUCLEOTIDE SEQUENCE [LARGE SCALE GENOMIC DNA]</scope>
    <source>
        <strain evidence="4 5">GB2-A5</strain>
    </source>
</reference>
<keyword evidence="5" id="KW-1185">Reference proteome</keyword>
<dbReference type="SUPFAM" id="SSF48452">
    <property type="entry name" value="TPR-like"/>
    <property type="match status" value="4"/>
</dbReference>
<feature type="repeat" description="TPR" evidence="1">
    <location>
        <begin position="463"/>
        <end position="496"/>
    </location>
</feature>
<feature type="repeat" description="TPR" evidence="1">
    <location>
        <begin position="783"/>
        <end position="816"/>
    </location>
</feature>
<dbReference type="Pfam" id="PF00931">
    <property type="entry name" value="NB-ARC"/>
    <property type="match status" value="1"/>
</dbReference>
<dbReference type="PANTHER" id="PTHR19959:SF119">
    <property type="entry name" value="FUNGAL LIPASE-LIKE DOMAIN-CONTAINING PROTEIN"/>
    <property type="match status" value="1"/>
</dbReference>
<dbReference type="Pfam" id="PF13424">
    <property type="entry name" value="TPR_12"/>
    <property type="match status" value="6"/>
</dbReference>
<dbReference type="SUPFAM" id="SSF52540">
    <property type="entry name" value="P-loop containing nucleoside triphosphate hydrolases"/>
    <property type="match status" value="1"/>
</dbReference>
<dbReference type="Gene3D" id="1.25.40.10">
    <property type="entry name" value="Tetratricopeptide repeat domain"/>
    <property type="match status" value="3"/>
</dbReference>
<feature type="domain" description="NB-ARC" evidence="2">
    <location>
        <begin position="12"/>
        <end position="113"/>
    </location>
</feature>
<dbReference type="PROSITE" id="PS50293">
    <property type="entry name" value="TPR_REGION"/>
    <property type="match status" value="1"/>
</dbReference>
<feature type="repeat" description="TPR" evidence="1">
    <location>
        <begin position="583"/>
        <end position="616"/>
    </location>
</feature>
<dbReference type="SMART" id="SM00028">
    <property type="entry name" value="TPR"/>
    <property type="match status" value="11"/>
</dbReference>
<evidence type="ECO:0000259" key="3">
    <source>
        <dbReference type="Pfam" id="PF25873"/>
    </source>
</evidence>
<dbReference type="InterPro" id="IPR059106">
    <property type="entry name" value="WHD_MalT"/>
</dbReference>
<evidence type="ECO:0000259" key="2">
    <source>
        <dbReference type="Pfam" id="PF00931"/>
    </source>
</evidence>
<feature type="repeat" description="TPR" evidence="1">
    <location>
        <begin position="743"/>
        <end position="776"/>
    </location>
</feature>
<evidence type="ECO:0000256" key="1">
    <source>
        <dbReference type="PROSITE-ProRule" id="PRU00339"/>
    </source>
</evidence>
<comment type="caution">
    <text evidence="4">The sequence shown here is derived from an EMBL/GenBank/DDBJ whole genome shotgun (WGS) entry which is preliminary data.</text>
</comment>
<feature type="repeat" description="TPR" evidence="1">
    <location>
        <begin position="623"/>
        <end position="656"/>
    </location>
</feature>
<sequence>MDYWQGRTEERQKIGKWMADGNIRLIGITGLGGFGKSTLAVKIYEEDSAEFVRIGWVDVSRRVTFTELARRVLLRLGFSASTVDAIPELSLVDALVNHLREGRYLLVIDNLESLLQPDGQWLDAIYEQFFHGWLGCGGKSVILVTTRERPDFPAIKLKWLPLPGLSPAEGAYLLRAAGVLGTEAELQDFAKKAEGHPLLLTLVANFLIEEEQPNPQINYLQNYGLANVSQLLTDEKLKGSHREGKTDIWMRLVLDASFHRLSDKLQRLLLNLSVYRIAFNGAMADAQLPGEEVSERDLRQLARRSLLQEERDKNRGRWFQFHPFILAYIKQKASNLTEAHQKAIAYYKENAKSEPWQTISDVAEYLEVFYHCYELGKYDDAFKAIGLCADFLTLRGYNIDLVELYRQLVEAWQQSNSESWEFAASLNSLGNAYNSLGQYQSAIDYLQQSLAITREMSARNGEAKSLIGLGNAYNSLGQYRLAIDYLEQSLAIFREISDCNGEAASLGNLGSAYCSLGQYSLAIDYYQQSLAILPEVGDCREEAYSLIGLGNACHSLGQYRLAIDYLQQSLAIFREIGDRNGEANSLIGLGSAYNSLGQYPIAIDYFQQSLAIFREIGDRNGEANSLIGLGNAYNSLGQYPIAIGYYQQSLAIQREIGDRNGEATSLIGLGSAYNSLGQYPLAIDYYQQSLAIFREIGHCNGEAKSLNNLGNVYNSLGKYRLAIDYSQQSLGLKREIGDRNGEANSLNNLGNAYGFQGQYRLAIDYYQQSLAIQREIGDCNGEANSLGNLGNAYDSLGQYRLAIDYHQQSLAIHREIGNCNGEAISLSNLGTTLAKLGRKLEAVAAYQNACDLYQAMGLDADVQHADNAIQRLSKKTNIWMSLPKAIVGLLLRWVNRLWRLLHTFFRQR</sequence>
<dbReference type="InterPro" id="IPR019734">
    <property type="entry name" value="TPR_rpt"/>
</dbReference>
<gene>
    <name evidence="4" type="ORF">NDI37_02465</name>
</gene>
<keyword evidence="1" id="KW-0802">TPR repeat</keyword>